<dbReference type="EMBL" id="JPKZ01003183">
    <property type="protein sequence ID" value="KHN72986.1"/>
    <property type="molecule type" value="Genomic_DNA"/>
</dbReference>
<organism evidence="2 3">
    <name type="scientific">Toxocara canis</name>
    <name type="common">Canine roundworm</name>
    <dbReference type="NCBI Taxonomy" id="6265"/>
    <lineage>
        <taxon>Eukaryota</taxon>
        <taxon>Metazoa</taxon>
        <taxon>Ecdysozoa</taxon>
        <taxon>Nematoda</taxon>
        <taxon>Chromadorea</taxon>
        <taxon>Rhabditida</taxon>
        <taxon>Spirurina</taxon>
        <taxon>Ascaridomorpha</taxon>
        <taxon>Ascaridoidea</taxon>
        <taxon>Toxocaridae</taxon>
        <taxon>Toxocara</taxon>
    </lineage>
</organism>
<name>A0A0B2UPR7_TOXCA</name>
<evidence type="ECO:0000256" key="1">
    <source>
        <dbReference type="SAM" id="MobiDB-lite"/>
    </source>
</evidence>
<sequence length="86" mass="10104">MKPRTTLQLLSAQLIILKKDKKDKREKEDNDHRQHQLHSLHLSKTTPLAKLDCRGQDECKLTAAEKRQRMIEAGRKYTSVFAFHYS</sequence>
<gene>
    <name evidence="2" type="ORF">Tcan_01951</name>
</gene>
<evidence type="ECO:0000313" key="3">
    <source>
        <dbReference type="Proteomes" id="UP000031036"/>
    </source>
</evidence>
<feature type="compositionally biased region" description="Basic and acidic residues" evidence="1">
    <location>
        <begin position="20"/>
        <end position="34"/>
    </location>
</feature>
<reference evidence="2 3" key="1">
    <citation type="submission" date="2014-11" db="EMBL/GenBank/DDBJ databases">
        <title>Genetic blueprint of the zoonotic pathogen Toxocara canis.</title>
        <authorList>
            <person name="Zhu X.-Q."/>
            <person name="Korhonen P.K."/>
            <person name="Cai H."/>
            <person name="Young N.D."/>
            <person name="Nejsum P."/>
            <person name="von Samson-Himmelstjerna G."/>
            <person name="Boag P.R."/>
            <person name="Tan P."/>
            <person name="Li Q."/>
            <person name="Min J."/>
            <person name="Yang Y."/>
            <person name="Wang X."/>
            <person name="Fang X."/>
            <person name="Hall R.S."/>
            <person name="Hofmann A."/>
            <person name="Sternberg P.W."/>
            <person name="Jex A.R."/>
            <person name="Gasser R.B."/>
        </authorList>
    </citation>
    <scope>NUCLEOTIDE SEQUENCE [LARGE SCALE GENOMIC DNA]</scope>
    <source>
        <strain evidence="2">PN_DK_2014</strain>
    </source>
</reference>
<comment type="caution">
    <text evidence="2">The sequence shown here is derived from an EMBL/GenBank/DDBJ whole genome shotgun (WGS) entry which is preliminary data.</text>
</comment>
<keyword evidence="3" id="KW-1185">Reference proteome</keyword>
<proteinExistence type="predicted"/>
<accession>A0A0B2UPR7</accession>
<feature type="region of interest" description="Disordered" evidence="1">
    <location>
        <begin position="20"/>
        <end position="41"/>
    </location>
</feature>
<evidence type="ECO:0000313" key="2">
    <source>
        <dbReference type="EMBL" id="KHN72986.1"/>
    </source>
</evidence>
<protein>
    <submittedName>
        <fullName evidence="2">Uncharacterized protein</fullName>
    </submittedName>
</protein>
<dbReference type="Proteomes" id="UP000031036">
    <property type="component" value="Unassembled WGS sequence"/>
</dbReference>
<dbReference type="AlphaFoldDB" id="A0A0B2UPR7"/>